<dbReference type="SUPFAM" id="SSF48452">
    <property type="entry name" value="TPR-like"/>
    <property type="match status" value="1"/>
</dbReference>
<organism evidence="7 8">
    <name type="scientific">Niabella ginsengisoli</name>
    <dbReference type="NCBI Taxonomy" id="522298"/>
    <lineage>
        <taxon>Bacteria</taxon>
        <taxon>Pseudomonadati</taxon>
        <taxon>Bacteroidota</taxon>
        <taxon>Chitinophagia</taxon>
        <taxon>Chitinophagales</taxon>
        <taxon>Chitinophagaceae</taxon>
        <taxon>Niabella</taxon>
    </lineage>
</organism>
<feature type="domain" description="RagB/SusD" evidence="6">
    <location>
        <begin position="1"/>
        <end position="108"/>
    </location>
</feature>
<evidence type="ECO:0000256" key="3">
    <source>
        <dbReference type="ARBA" id="ARBA00022729"/>
    </source>
</evidence>
<dbReference type="InterPro" id="IPR011990">
    <property type="entry name" value="TPR-like_helical_dom_sf"/>
</dbReference>
<evidence type="ECO:0000259" key="6">
    <source>
        <dbReference type="Pfam" id="PF07980"/>
    </source>
</evidence>
<keyword evidence="5" id="KW-0998">Cell outer membrane</keyword>
<proteinExistence type="inferred from homology"/>
<accession>A0ABS9SFZ8</accession>
<dbReference type="InterPro" id="IPR012944">
    <property type="entry name" value="SusD_RagB_dom"/>
</dbReference>
<protein>
    <submittedName>
        <fullName evidence="7">RagB/SusD family nutrient uptake outer membrane protein</fullName>
    </submittedName>
</protein>
<gene>
    <name evidence="7" type="ORF">MKP09_04930</name>
</gene>
<sequence length="109" mass="12699">MQAEAYAALGNDGAAKETANIIRNRAKASPLTQTGEELKEQIFLERAREFIGEGHYWFDCVRSRRVIDLSYKFCYHTTVENFRAGAWTWPIHRDALINNPEMTLNNYWE</sequence>
<dbReference type="Gene3D" id="1.25.40.390">
    <property type="match status" value="1"/>
</dbReference>
<evidence type="ECO:0000313" key="7">
    <source>
        <dbReference type="EMBL" id="MCH5597292.1"/>
    </source>
</evidence>
<evidence type="ECO:0000256" key="5">
    <source>
        <dbReference type="ARBA" id="ARBA00023237"/>
    </source>
</evidence>
<dbReference type="RefSeq" id="WP_240826687.1">
    <property type="nucleotide sequence ID" value="NZ_JAKWBL010000001.1"/>
</dbReference>
<evidence type="ECO:0000256" key="1">
    <source>
        <dbReference type="ARBA" id="ARBA00004442"/>
    </source>
</evidence>
<comment type="subcellular location">
    <subcellularLocation>
        <location evidence="1">Cell outer membrane</location>
    </subcellularLocation>
</comment>
<comment type="caution">
    <text evidence="7">The sequence shown here is derived from an EMBL/GenBank/DDBJ whole genome shotgun (WGS) entry which is preliminary data.</text>
</comment>
<keyword evidence="3" id="KW-0732">Signal</keyword>
<dbReference type="Pfam" id="PF07980">
    <property type="entry name" value="SusD_RagB"/>
    <property type="match status" value="1"/>
</dbReference>
<dbReference type="EMBL" id="JAKWBL010000001">
    <property type="protein sequence ID" value="MCH5597292.1"/>
    <property type="molecule type" value="Genomic_DNA"/>
</dbReference>
<dbReference type="Proteomes" id="UP001202248">
    <property type="component" value="Unassembled WGS sequence"/>
</dbReference>
<keyword evidence="4" id="KW-0472">Membrane</keyword>
<comment type="similarity">
    <text evidence="2">Belongs to the SusD family.</text>
</comment>
<name>A0ABS9SFZ8_9BACT</name>
<keyword evidence="8" id="KW-1185">Reference proteome</keyword>
<evidence type="ECO:0000256" key="2">
    <source>
        <dbReference type="ARBA" id="ARBA00006275"/>
    </source>
</evidence>
<evidence type="ECO:0000313" key="8">
    <source>
        <dbReference type="Proteomes" id="UP001202248"/>
    </source>
</evidence>
<reference evidence="7 8" key="1">
    <citation type="submission" date="2022-02" db="EMBL/GenBank/DDBJ databases">
        <authorList>
            <person name="Min J."/>
        </authorList>
    </citation>
    <scope>NUCLEOTIDE SEQUENCE [LARGE SCALE GENOMIC DNA]</scope>
    <source>
        <strain evidence="7 8">GR10-1</strain>
    </source>
</reference>
<evidence type="ECO:0000256" key="4">
    <source>
        <dbReference type="ARBA" id="ARBA00023136"/>
    </source>
</evidence>